<proteinExistence type="predicted"/>
<gene>
    <name evidence="1" type="ORF">AK812_SmicGene21121</name>
</gene>
<dbReference type="EMBL" id="LSRX01000460">
    <property type="protein sequence ID" value="OLP96620.1"/>
    <property type="molecule type" value="Genomic_DNA"/>
</dbReference>
<evidence type="ECO:0000313" key="2">
    <source>
        <dbReference type="Proteomes" id="UP000186817"/>
    </source>
</evidence>
<organism evidence="1 2">
    <name type="scientific">Symbiodinium microadriaticum</name>
    <name type="common">Dinoflagellate</name>
    <name type="synonym">Zooxanthella microadriatica</name>
    <dbReference type="NCBI Taxonomy" id="2951"/>
    <lineage>
        <taxon>Eukaryota</taxon>
        <taxon>Sar</taxon>
        <taxon>Alveolata</taxon>
        <taxon>Dinophyceae</taxon>
        <taxon>Suessiales</taxon>
        <taxon>Symbiodiniaceae</taxon>
        <taxon>Symbiodinium</taxon>
    </lineage>
</organism>
<sequence>MEDADVRLPGGRNLSLALDYYRQVASAGQLPTRYNIGWGSKLPGVLLLQSLTNGSGATLPENLSLADCHEIRWEFAEARDMDPTVRLLFALAMRLPTANQVTKAHRNAALFWEERTGSAWDAAGQQDVNATDVDEDAGRCNATEDVTVELVATGRFCCNGERGEEACDDFLFNEPGYMPAECGFIGCAVKQTKRFCRQRAKAYLEIPNVLQRSVIQQTPAEMLQGEYGMNLGKSMGVPAPCIEPGLLTTLAQWRHVLLAHGQTDVSSEDASGQFLQLSGAVLPPPWVLPPAASGAQRWRL</sequence>
<accession>A0A1Q9DNA3</accession>
<name>A0A1Q9DNA3_SYMMI</name>
<protein>
    <submittedName>
        <fullName evidence="1">Uncharacterized protein</fullName>
    </submittedName>
</protein>
<reference evidence="1 2" key="1">
    <citation type="submission" date="2016-02" db="EMBL/GenBank/DDBJ databases">
        <title>Genome analysis of coral dinoflagellate symbionts highlights evolutionary adaptations to a symbiotic lifestyle.</title>
        <authorList>
            <person name="Aranda M."/>
            <person name="Li Y."/>
            <person name="Liew Y.J."/>
            <person name="Baumgarten S."/>
            <person name="Simakov O."/>
            <person name="Wilson M."/>
            <person name="Piel J."/>
            <person name="Ashoor H."/>
            <person name="Bougouffa S."/>
            <person name="Bajic V.B."/>
            <person name="Ryu T."/>
            <person name="Ravasi T."/>
            <person name="Bayer T."/>
            <person name="Micklem G."/>
            <person name="Kim H."/>
            <person name="Bhak J."/>
            <person name="Lajeunesse T.C."/>
            <person name="Voolstra C.R."/>
        </authorList>
    </citation>
    <scope>NUCLEOTIDE SEQUENCE [LARGE SCALE GENOMIC DNA]</scope>
    <source>
        <strain evidence="1 2">CCMP2467</strain>
    </source>
</reference>
<comment type="caution">
    <text evidence="1">The sequence shown here is derived from an EMBL/GenBank/DDBJ whole genome shotgun (WGS) entry which is preliminary data.</text>
</comment>
<dbReference type="Proteomes" id="UP000186817">
    <property type="component" value="Unassembled WGS sequence"/>
</dbReference>
<keyword evidence="2" id="KW-1185">Reference proteome</keyword>
<dbReference type="OrthoDB" id="442547at2759"/>
<evidence type="ECO:0000313" key="1">
    <source>
        <dbReference type="EMBL" id="OLP96620.1"/>
    </source>
</evidence>
<dbReference type="AlphaFoldDB" id="A0A1Q9DNA3"/>